<name>A0A6I4T376_9SPHN</name>
<feature type="domain" description="Acyl-CoA dehydrogenase/oxidase N-terminal" evidence="13">
    <location>
        <begin position="45"/>
        <end position="158"/>
    </location>
</feature>
<keyword evidence="16" id="KW-1185">Reference proteome</keyword>
<dbReference type="InterPro" id="IPR052166">
    <property type="entry name" value="Diverse_Acyl-CoA_DH"/>
</dbReference>
<keyword evidence="5 10" id="KW-0560">Oxidoreductase</keyword>
<keyword evidence="4 10" id="KW-0274">FAD</keyword>
<dbReference type="Pfam" id="PF02771">
    <property type="entry name" value="Acyl-CoA_dh_N"/>
    <property type="match status" value="1"/>
</dbReference>
<dbReference type="Gene3D" id="2.40.110.10">
    <property type="entry name" value="Butyryl-CoA Dehydrogenase, subunit A, domain 2"/>
    <property type="match status" value="1"/>
</dbReference>
<dbReference type="SUPFAM" id="SSF56645">
    <property type="entry name" value="Acyl-CoA dehydrogenase NM domain-like"/>
    <property type="match status" value="1"/>
</dbReference>
<evidence type="ECO:0000256" key="2">
    <source>
        <dbReference type="ARBA" id="ARBA00009347"/>
    </source>
</evidence>
<dbReference type="InterPro" id="IPR046373">
    <property type="entry name" value="Acyl-CoA_Oxase/DH_mid-dom_sf"/>
</dbReference>
<comment type="cofactor">
    <cofactor evidence="1 10">
        <name>FAD</name>
        <dbReference type="ChEBI" id="CHEBI:57692"/>
    </cofactor>
</comment>
<comment type="caution">
    <text evidence="15">The sequence shown here is derived from an EMBL/GenBank/DDBJ whole genome shotgun (WGS) entry which is preliminary data.</text>
</comment>
<dbReference type="Pfam" id="PF02770">
    <property type="entry name" value="Acyl-CoA_dh_M"/>
    <property type="match status" value="1"/>
</dbReference>
<dbReference type="GO" id="GO:0016627">
    <property type="term" value="F:oxidoreductase activity, acting on the CH-CH group of donors"/>
    <property type="evidence" value="ECO:0007669"/>
    <property type="project" value="InterPro"/>
</dbReference>
<evidence type="ECO:0000256" key="7">
    <source>
        <dbReference type="ARBA" id="ARBA00058683"/>
    </source>
</evidence>
<dbReference type="EC" id="1.3.99.41" evidence="8"/>
<evidence type="ECO:0000313" key="16">
    <source>
        <dbReference type="Proteomes" id="UP000438476"/>
    </source>
</evidence>
<keyword evidence="3 10" id="KW-0285">Flavoprotein</keyword>
<reference evidence="15 16" key="1">
    <citation type="submission" date="2019-12" db="EMBL/GenBank/DDBJ databases">
        <title>Genomic-based taxomic classification of the family Erythrobacteraceae.</title>
        <authorList>
            <person name="Xu L."/>
        </authorList>
    </citation>
    <scope>NUCLEOTIDE SEQUENCE [LARGE SCALE GENOMIC DNA]</scope>
    <source>
        <strain evidence="15 16">LMG 29518</strain>
    </source>
</reference>
<gene>
    <name evidence="15" type="ORF">GRI91_01530</name>
</gene>
<feature type="domain" description="Acetyl-CoA dehydrogenase-like C-terminal" evidence="14">
    <location>
        <begin position="468"/>
        <end position="591"/>
    </location>
</feature>
<evidence type="ECO:0000259" key="12">
    <source>
        <dbReference type="Pfam" id="PF02770"/>
    </source>
</evidence>
<evidence type="ECO:0000256" key="5">
    <source>
        <dbReference type="ARBA" id="ARBA00023002"/>
    </source>
</evidence>
<evidence type="ECO:0000256" key="10">
    <source>
        <dbReference type="RuleBase" id="RU362125"/>
    </source>
</evidence>
<comment type="similarity">
    <text evidence="2 10">Belongs to the acyl-CoA dehydrogenase family.</text>
</comment>
<evidence type="ECO:0000259" key="14">
    <source>
        <dbReference type="Pfam" id="PF12806"/>
    </source>
</evidence>
<evidence type="ECO:0000256" key="4">
    <source>
        <dbReference type="ARBA" id="ARBA00022827"/>
    </source>
</evidence>
<accession>A0A6I4T376</accession>
<comment type="function">
    <text evidence="7">Involved in the assimilation of dimethylsulphoniopropionate (DMSP), an important compound in the fixation of carbon in marine phytoplankton, by mediating the conversion of 3-(methylthio)propanoyl-CoA (MMPA-CoA) to 3-(methylthio)acryloyl-CoA (MTA-CoA).</text>
</comment>
<proteinExistence type="inferred from homology"/>
<dbReference type="RefSeq" id="WP_160734872.1">
    <property type="nucleotide sequence ID" value="NZ_WTYT01000001.1"/>
</dbReference>
<dbReference type="SUPFAM" id="SSF47203">
    <property type="entry name" value="Acyl-CoA dehydrogenase C-terminal domain-like"/>
    <property type="match status" value="1"/>
</dbReference>
<dbReference type="OrthoDB" id="9807883at2"/>
<feature type="domain" description="Acyl-CoA dehydrogenase/oxidase C-terminal" evidence="11">
    <location>
        <begin position="282"/>
        <end position="454"/>
    </location>
</feature>
<evidence type="ECO:0000256" key="9">
    <source>
        <dbReference type="ARBA" id="ARBA00069043"/>
    </source>
</evidence>
<dbReference type="InterPro" id="IPR013786">
    <property type="entry name" value="AcylCoA_DH/ox_N"/>
</dbReference>
<dbReference type="Gene3D" id="1.20.140.10">
    <property type="entry name" value="Butyryl-CoA Dehydrogenase, subunit A, domain 3"/>
    <property type="match status" value="1"/>
</dbReference>
<comment type="catalytic activity">
    <reaction evidence="6">
        <text>3-(methylsulfanyl)propanoyl-CoA + oxidized [electron-transfer flavoprotein] + H(+) = 3-(methylsulfanyl)acryloyl-CoA + reduced [electron-transfer flavoprotein]</text>
        <dbReference type="Rhea" id="RHEA:52612"/>
        <dbReference type="Rhea" id="RHEA-COMP:10685"/>
        <dbReference type="Rhea" id="RHEA-COMP:10686"/>
        <dbReference type="ChEBI" id="CHEBI:15378"/>
        <dbReference type="ChEBI" id="CHEBI:57692"/>
        <dbReference type="ChEBI" id="CHEBI:58307"/>
        <dbReference type="ChEBI" id="CHEBI:82815"/>
        <dbReference type="ChEBI" id="CHEBI:84994"/>
        <dbReference type="EC" id="1.3.99.41"/>
    </reaction>
    <physiologicalReaction direction="left-to-right" evidence="6">
        <dbReference type="Rhea" id="RHEA:52613"/>
    </physiologicalReaction>
</comment>
<dbReference type="InterPro" id="IPR037069">
    <property type="entry name" value="AcylCoA_DH/ox_N_sf"/>
</dbReference>
<dbReference type="Pfam" id="PF12806">
    <property type="entry name" value="Acyl-CoA_dh_C"/>
    <property type="match status" value="1"/>
</dbReference>
<dbReference type="PANTHER" id="PTHR42803:SF1">
    <property type="entry name" value="BROAD-SPECIFICITY LINEAR ACYL-COA DEHYDROGENASE FADE5"/>
    <property type="match status" value="1"/>
</dbReference>
<dbReference type="PANTHER" id="PTHR42803">
    <property type="entry name" value="ACYL-COA DEHYDROGENASE"/>
    <property type="match status" value="1"/>
</dbReference>
<evidence type="ECO:0000313" key="15">
    <source>
        <dbReference type="EMBL" id="MXO64440.1"/>
    </source>
</evidence>
<dbReference type="Gene3D" id="1.10.540.10">
    <property type="entry name" value="Acyl-CoA dehydrogenase/oxidase, N-terminal domain"/>
    <property type="match status" value="1"/>
</dbReference>
<protein>
    <recommendedName>
        <fullName evidence="9">3-methylmercaptopropionyl-CoA dehydrogenase</fullName>
        <ecNumber evidence="8">1.3.99.41</ecNumber>
    </recommendedName>
</protein>
<dbReference type="InterPro" id="IPR036250">
    <property type="entry name" value="AcylCo_DH-like_C"/>
</dbReference>
<dbReference type="InterPro" id="IPR006091">
    <property type="entry name" value="Acyl-CoA_Oxase/DH_mid-dom"/>
</dbReference>
<evidence type="ECO:0000259" key="13">
    <source>
        <dbReference type="Pfam" id="PF02771"/>
    </source>
</evidence>
<dbReference type="Proteomes" id="UP000438476">
    <property type="component" value="Unassembled WGS sequence"/>
</dbReference>
<feature type="domain" description="Acyl-CoA oxidase/dehydrogenase middle" evidence="12">
    <location>
        <begin position="163"/>
        <end position="271"/>
    </location>
</feature>
<dbReference type="FunFam" id="2.40.110.10:FF:000031">
    <property type="entry name" value="Acyl-CoA dehydrogenase, putative"/>
    <property type="match status" value="1"/>
</dbReference>
<evidence type="ECO:0000259" key="11">
    <source>
        <dbReference type="Pfam" id="PF00441"/>
    </source>
</evidence>
<organism evidence="15 16">
    <name type="scientific">Altericroceibacterium endophyticum</name>
    <dbReference type="NCBI Taxonomy" id="1808508"/>
    <lineage>
        <taxon>Bacteria</taxon>
        <taxon>Pseudomonadati</taxon>
        <taxon>Pseudomonadota</taxon>
        <taxon>Alphaproteobacteria</taxon>
        <taxon>Sphingomonadales</taxon>
        <taxon>Erythrobacteraceae</taxon>
        <taxon>Altericroceibacterium</taxon>
    </lineage>
</organism>
<dbReference type="EMBL" id="WTYT01000001">
    <property type="protein sequence ID" value="MXO64440.1"/>
    <property type="molecule type" value="Genomic_DNA"/>
</dbReference>
<dbReference type="InterPro" id="IPR009100">
    <property type="entry name" value="AcylCoA_DH/oxidase_NM_dom_sf"/>
</dbReference>
<evidence type="ECO:0000256" key="3">
    <source>
        <dbReference type="ARBA" id="ARBA00022630"/>
    </source>
</evidence>
<dbReference type="InterPro" id="IPR009075">
    <property type="entry name" value="AcylCo_DH/oxidase_C"/>
</dbReference>
<sequence>MPIYMPPTRDTRFVVKEVLGVGMEAGSPAFEAVDEDIVDAIIEESAKFSAEVIAPLNPNSDREGCTRHDDGSVTTPTGFPEAYAQYCESGWGTLALPEEFGGQGMPHVLATVVEEYLNSACHAFNMYPGLTHGAVSAILAKGTDEQKTAYLPKLISGEWLGTMALTEAHCGTDLGLIRTKAVPQTDGSYSITGSKIFISGGDQDLTENIVHLVLAKTPDAPAGSRGISLFLVPKSLLNDAGEPGERNGAHCGSIEEKMGVHGSATCVMNFDGATGYLVGEENNGLAAMFIMMNAARLSCGNQGLGQAELAYQNAADYALDRKQGRAMGTRADPASAADPIIVHADVRRMLMDARGFTEGFRALVLWCSYQIDISHGAETEEERVAADALVSMLTPVLKGFGTDRGFQTAVNMQQVLGGHGYVSEWGLEQCVRDARVAMIYEGANGVQAMDLAGRKLAGDKGQVAERYFAMIEGECSGASESLSFLTEPLLEALADIREAAQWLIDNAKADANNLGSGSYPFMHMMGLVSIGLMWLRMATVAERGLESGEGDAAFYEAKLCVARNFALRGLAEMVSLKKQAMAGAETLMSLPAEAFEVKG</sequence>
<dbReference type="AlphaFoldDB" id="A0A6I4T376"/>
<dbReference type="Pfam" id="PF00441">
    <property type="entry name" value="Acyl-CoA_dh_1"/>
    <property type="match status" value="1"/>
</dbReference>
<dbReference type="InterPro" id="IPR025878">
    <property type="entry name" value="Acyl-CoA_dh-like_C_dom"/>
</dbReference>
<evidence type="ECO:0000256" key="8">
    <source>
        <dbReference type="ARBA" id="ARBA00066694"/>
    </source>
</evidence>
<evidence type="ECO:0000256" key="1">
    <source>
        <dbReference type="ARBA" id="ARBA00001974"/>
    </source>
</evidence>
<evidence type="ECO:0000256" key="6">
    <source>
        <dbReference type="ARBA" id="ARBA00051388"/>
    </source>
</evidence>
<dbReference type="GO" id="GO:0050660">
    <property type="term" value="F:flavin adenine dinucleotide binding"/>
    <property type="evidence" value="ECO:0007669"/>
    <property type="project" value="InterPro"/>
</dbReference>